<name>A0A316WBZ3_9BASI</name>
<dbReference type="Proteomes" id="UP000245783">
    <property type="component" value="Unassembled WGS sequence"/>
</dbReference>
<dbReference type="RefSeq" id="XP_025372245.1">
    <property type="nucleotide sequence ID" value="XM_025511110.1"/>
</dbReference>
<protein>
    <submittedName>
        <fullName evidence="1">Uncharacterized protein</fullName>
    </submittedName>
</protein>
<evidence type="ECO:0000313" key="2">
    <source>
        <dbReference type="Proteomes" id="UP000245783"/>
    </source>
</evidence>
<dbReference type="EMBL" id="KZ819357">
    <property type="protein sequence ID" value="PWN45085.1"/>
    <property type="molecule type" value="Genomic_DNA"/>
</dbReference>
<proteinExistence type="predicted"/>
<dbReference type="InParanoid" id="A0A316WBZ3"/>
<reference evidence="1 2" key="1">
    <citation type="journal article" date="2018" name="Mol. Biol. Evol.">
        <title>Broad Genomic Sampling Reveals a Smut Pathogenic Ancestry of the Fungal Clade Ustilaginomycotina.</title>
        <authorList>
            <person name="Kijpornyongpan T."/>
            <person name="Mondo S.J."/>
            <person name="Barry K."/>
            <person name="Sandor L."/>
            <person name="Lee J."/>
            <person name="Lipzen A."/>
            <person name="Pangilinan J."/>
            <person name="LaButti K."/>
            <person name="Hainaut M."/>
            <person name="Henrissat B."/>
            <person name="Grigoriev I.V."/>
            <person name="Spatafora J.W."/>
            <person name="Aime M.C."/>
        </authorList>
    </citation>
    <scope>NUCLEOTIDE SEQUENCE [LARGE SCALE GENOMIC DNA]</scope>
    <source>
        <strain evidence="1 2">MCA 4658</strain>
    </source>
</reference>
<gene>
    <name evidence="1" type="ORF">IE81DRAFT_228939</name>
</gene>
<accession>A0A316WBZ3</accession>
<sequence length="221" mass="24821">MEIVVITITNRECRRICSSPRDLHFALRPENLCLRRVDRPPSSCWRSSGDLNPNCERHKYFDFTWHRTTPVSSVVKCVCRVGLTQDCCLRMHTDSLLESRRIYSSGCSYIGVNARTASHARLGVAWRGHQLRGTSHRFLSVGSCLATRQRSPLDHVADDRRGSDQAGSVHGVHLGVITTTLGSHGPPTLLCVERPERESLPTHNTRYLQRPDTGLASCHLL</sequence>
<evidence type="ECO:0000313" key="1">
    <source>
        <dbReference type="EMBL" id="PWN45085.1"/>
    </source>
</evidence>
<dbReference type="AlphaFoldDB" id="A0A316WBZ3"/>
<organism evidence="1 2">
    <name type="scientific">Ceraceosorus guamensis</name>
    <dbReference type="NCBI Taxonomy" id="1522189"/>
    <lineage>
        <taxon>Eukaryota</taxon>
        <taxon>Fungi</taxon>
        <taxon>Dikarya</taxon>
        <taxon>Basidiomycota</taxon>
        <taxon>Ustilaginomycotina</taxon>
        <taxon>Exobasidiomycetes</taxon>
        <taxon>Ceraceosorales</taxon>
        <taxon>Ceraceosoraceae</taxon>
        <taxon>Ceraceosorus</taxon>
    </lineage>
</organism>
<keyword evidence="2" id="KW-1185">Reference proteome</keyword>
<dbReference type="GeneID" id="37032980"/>